<dbReference type="InterPro" id="IPR009062">
    <property type="entry name" value="Smac/DIABLO-like_sf"/>
</dbReference>
<name>A0AAJ7C4I7_CEPCN</name>
<organism evidence="2 3">
    <name type="scientific">Cephus cinctus</name>
    <name type="common">Wheat stem sawfly</name>
    <dbReference type="NCBI Taxonomy" id="211228"/>
    <lineage>
        <taxon>Eukaryota</taxon>
        <taxon>Metazoa</taxon>
        <taxon>Ecdysozoa</taxon>
        <taxon>Arthropoda</taxon>
        <taxon>Hexapoda</taxon>
        <taxon>Insecta</taxon>
        <taxon>Pterygota</taxon>
        <taxon>Neoptera</taxon>
        <taxon>Endopterygota</taxon>
        <taxon>Hymenoptera</taxon>
        <taxon>Cephoidea</taxon>
        <taxon>Cephidae</taxon>
        <taxon>Cephus</taxon>
    </lineage>
</organism>
<evidence type="ECO:0000256" key="1">
    <source>
        <dbReference type="SAM" id="Coils"/>
    </source>
</evidence>
<dbReference type="GO" id="GO:0006915">
    <property type="term" value="P:apoptotic process"/>
    <property type="evidence" value="ECO:0007669"/>
    <property type="project" value="InterPro"/>
</dbReference>
<dbReference type="Gene3D" id="1.20.58.70">
    <property type="match status" value="1"/>
</dbReference>
<dbReference type="Proteomes" id="UP000694920">
    <property type="component" value="Unplaced"/>
</dbReference>
<evidence type="ECO:0000313" key="3">
    <source>
        <dbReference type="RefSeq" id="XP_015601708.1"/>
    </source>
</evidence>
<keyword evidence="2" id="KW-1185">Reference proteome</keyword>
<gene>
    <name evidence="3" type="primary">LOC107270840</name>
</gene>
<sequence length="215" mass="24654">MAFRNIFRTVVKKATPIIYASSPIIVNCAASKKPPGDKKITLEPPEHLSYDYMIKQSTIQAVNSATQALTVTYIAIETTSQEYRYLLSQLIVLIQETLTYEVSDSHWDHIVKIRSEVQEKKLTVMQLISFMDYVHKMAVAASEISYLSDMENLSTTLCQRIDDALSKMQKEITNNQILEDEYRLIQQKSIMKSNVKHLYQETKNDEAPAEIINID</sequence>
<dbReference type="RefSeq" id="XP_015601708.1">
    <property type="nucleotide sequence ID" value="XM_015746222.1"/>
</dbReference>
<evidence type="ECO:0000313" key="2">
    <source>
        <dbReference type="Proteomes" id="UP000694920"/>
    </source>
</evidence>
<dbReference type="GO" id="GO:0005739">
    <property type="term" value="C:mitochondrion"/>
    <property type="evidence" value="ECO:0007669"/>
    <property type="project" value="InterPro"/>
</dbReference>
<keyword evidence="1" id="KW-0175">Coiled coil</keyword>
<dbReference type="SUPFAM" id="SSF46984">
    <property type="entry name" value="Smac/diablo"/>
    <property type="match status" value="1"/>
</dbReference>
<accession>A0AAJ7C4I7</accession>
<dbReference type="AlphaFoldDB" id="A0AAJ7C4I7"/>
<feature type="coiled-coil region" evidence="1">
    <location>
        <begin position="161"/>
        <end position="188"/>
    </location>
</feature>
<proteinExistence type="predicted"/>
<reference evidence="3" key="1">
    <citation type="submission" date="2025-08" db="UniProtKB">
        <authorList>
            <consortium name="RefSeq"/>
        </authorList>
    </citation>
    <scope>IDENTIFICATION</scope>
</reference>
<dbReference type="GeneID" id="107270840"/>
<protein>
    <submittedName>
        <fullName evidence="3">Uncharacterized protein LOC107270840</fullName>
    </submittedName>
</protein>
<dbReference type="KEGG" id="ccin:107270840"/>